<proteinExistence type="predicted"/>
<dbReference type="SMART" id="SM00479">
    <property type="entry name" value="EXOIII"/>
    <property type="match status" value="1"/>
</dbReference>
<evidence type="ECO:0000313" key="6">
    <source>
        <dbReference type="Proteomes" id="UP001596990"/>
    </source>
</evidence>
<dbReference type="InterPro" id="IPR036397">
    <property type="entry name" value="RNaseH_sf"/>
</dbReference>
<evidence type="ECO:0000256" key="3">
    <source>
        <dbReference type="ARBA" id="ARBA00022839"/>
    </source>
</evidence>
<organism evidence="5 6">
    <name type="scientific">Thalassobacillus hwangdonensis</name>
    <dbReference type="NCBI Taxonomy" id="546108"/>
    <lineage>
        <taxon>Bacteria</taxon>
        <taxon>Bacillati</taxon>
        <taxon>Bacillota</taxon>
        <taxon>Bacilli</taxon>
        <taxon>Bacillales</taxon>
        <taxon>Bacillaceae</taxon>
        <taxon>Thalassobacillus</taxon>
    </lineage>
</organism>
<name>A0ABW3KXP6_9BACI</name>
<dbReference type="SUPFAM" id="SSF53098">
    <property type="entry name" value="Ribonuclease H-like"/>
    <property type="match status" value="1"/>
</dbReference>
<dbReference type="PANTHER" id="PTHR30231:SF4">
    <property type="entry name" value="PROTEIN NEN2"/>
    <property type="match status" value="1"/>
</dbReference>
<keyword evidence="3" id="KW-0269">Exonuclease</keyword>
<dbReference type="InterPro" id="IPR013520">
    <property type="entry name" value="Ribonucl_H"/>
</dbReference>
<dbReference type="PANTHER" id="PTHR30231">
    <property type="entry name" value="DNA POLYMERASE III SUBUNIT EPSILON"/>
    <property type="match status" value="1"/>
</dbReference>
<keyword evidence="1" id="KW-0540">Nuclease</keyword>
<evidence type="ECO:0000259" key="4">
    <source>
        <dbReference type="SMART" id="SM00479"/>
    </source>
</evidence>
<dbReference type="RefSeq" id="WP_386057330.1">
    <property type="nucleotide sequence ID" value="NZ_JBHTKL010000001.1"/>
</dbReference>
<dbReference type="InterPro" id="IPR012337">
    <property type="entry name" value="RNaseH-like_sf"/>
</dbReference>
<comment type="caution">
    <text evidence="5">The sequence shown here is derived from an EMBL/GenBank/DDBJ whole genome shotgun (WGS) entry which is preliminary data.</text>
</comment>
<gene>
    <name evidence="5" type="ORF">ACFQ2J_05535</name>
</gene>
<dbReference type="Proteomes" id="UP001596990">
    <property type="component" value="Unassembled WGS sequence"/>
</dbReference>
<keyword evidence="6" id="KW-1185">Reference proteome</keyword>
<accession>A0ABW3KXP6</accession>
<keyword evidence="2" id="KW-0378">Hydrolase</keyword>
<evidence type="ECO:0000256" key="2">
    <source>
        <dbReference type="ARBA" id="ARBA00022801"/>
    </source>
</evidence>
<dbReference type="CDD" id="cd06127">
    <property type="entry name" value="DEDDh"/>
    <property type="match status" value="1"/>
</dbReference>
<dbReference type="InterPro" id="IPR006054">
    <property type="entry name" value="DnaQ"/>
</dbReference>
<dbReference type="Pfam" id="PF00929">
    <property type="entry name" value="RNase_T"/>
    <property type="match status" value="1"/>
</dbReference>
<protein>
    <submittedName>
        <fullName evidence="5">PolC-type DNA polymerase III</fullName>
    </submittedName>
</protein>
<sequence length="256" mass="30278">MLPIDLQILKYIFFEKPIYHYKIKPFLKWDSYHQLTETLEQYETNPDLLKKPLTETPFTIFDLETTGFIPEIGHEIISIGAIRISGFQHCRVKRLHQIIRPIRPVGKETLRLTGLTRSDIDNASSFIHGFQQFYEFSKDSILVAHPAKFDMRFVKTMLKRWKLPVYDPPVIDSQLMAQWLLPDKKHQLDPLLRHFKIKKLERHHALNDAIMTAELFENLLRLTQETGIKNYEQLNRRLNRIPDPDPSLDMTNLYGQ</sequence>
<dbReference type="NCBIfam" id="TIGR00573">
    <property type="entry name" value="dnaq"/>
    <property type="match status" value="1"/>
</dbReference>
<reference evidence="6" key="1">
    <citation type="journal article" date="2019" name="Int. J. Syst. Evol. Microbiol.">
        <title>The Global Catalogue of Microorganisms (GCM) 10K type strain sequencing project: providing services to taxonomists for standard genome sequencing and annotation.</title>
        <authorList>
            <consortium name="The Broad Institute Genomics Platform"/>
            <consortium name="The Broad Institute Genome Sequencing Center for Infectious Disease"/>
            <person name="Wu L."/>
            <person name="Ma J."/>
        </authorList>
    </citation>
    <scope>NUCLEOTIDE SEQUENCE [LARGE SCALE GENOMIC DNA]</scope>
    <source>
        <strain evidence="6">CCUG 56607</strain>
    </source>
</reference>
<dbReference type="Gene3D" id="3.30.420.10">
    <property type="entry name" value="Ribonuclease H-like superfamily/Ribonuclease H"/>
    <property type="match status" value="1"/>
</dbReference>
<evidence type="ECO:0000313" key="5">
    <source>
        <dbReference type="EMBL" id="MFD1018661.1"/>
    </source>
</evidence>
<evidence type="ECO:0000256" key="1">
    <source>
        <dbReference type="ARBA" id="ARBA00022722"/>
    </source>
</evidence>
<feature type="domain" description="Exonuclease" evidence="4">
    <location>
        <begin position="57"/>
        <end position="225"/>
    </location>
</feature>
<dbReference type="EMBL" id="JBHTKL010000001">
    <property type="protein sequence ID" value="MFD1018661.1"/>
    <property type="molecule type" value="Genomic_DNA"/>
</dbReference>